<keyword evidence="4" id="KW-1185">Reference proteome</keyword>
<evidence type="ECO:0000259" key="2">
    <source>
        <dbReference type="PROSITE" id="PS50056"/>
    </source>
</evidence>
<dbReference type="PANTHER" id="PTHR31126:SF1">
    <property type="entry name" value="TYROSINE SPECIFIC PROTEIN PHOSPHATASES DOMAIN-CONTAINING PROTEIN"/>
    <property type="match status" value="1"/>
</dbReference>
<proteinExistence type="inferred from homology"/>
<dbReference type="InterPro" id="IPR026893">
    <property type="entry name" value="Tyr/Ser_Pase_IphP-type"/>
</dbReference>
<dbReference type="Gene3D" id="3.90.190.10">
    <property type="entry name" value="Protein tyrosine phosphatase superfamily"/>
    <property type="match status" value="1"/>
</dbReference>
<comment type="similarity">
    <text evidence="1">Belongs to the protein-tyrosine phosphatase family.</text>
</comment>
<protein>
    <submittedName>
        <fullName evidence="3">Tyrosine-protein phosphatase</fullName>
    </submittedName>
</protein>
<dbReference type="AlphaFoldDB" id="A0A7X2N344"/>
<dbReference type="InterPro" id="IPR000387">
    <property type="entry name" value="Tyr_Pase_dom"/>
</dbReference>
<dbReference type="GO" id="GO:0004721">
    <property type="term" value="F:phosphoprotein phosphatase activity"/>
    <property type="evidence" value="ECO:0007669"/>
    <property type="project" value="InterPro"/>
</dbReference>
<dbReference type="InterPro" id="IPR016130">
    <property type="entry name" value="Tyr_Pase_AS"/>
</dbReference>
<comment type="caution">
    <text evidence="3">The sequence shown here is derived from an EMBL/GenBank/DDBJ whole genome shotgun (WGS) entry which is preliminary data.</text>
</comment>
<dbReference type="InterPro" id="IPR029021">
    <property type="entry name" value="Prot-tyrosine_phosphatase-like"/>
</dbReference>
<dbReference type="SUPFAM" id="SSF52799">
    <property type="entry name" value="(Phosphotyrosine protein) phosphatases II"/>
    <property type="match status" value="1"/>
</dbReference>
<dbReference type="RefSeq" id="WP_154460141.1">
    <property type="nucleotide sequence ID" value="NZ_JAQYTQ010000036.1"/>
</dbReference>
<dbReference type="EMBL" id="VUMM01000009">
    <property type="protein sequence ID" value="MSS01603.1"/>
    <property type="molecule type" value="Genomic_DNA"/>
</dbReference>
<accession>A0A7X2N344</accession>
<evidence type="ECO:0000313" key="4">
    <source>
        <dbReference type="Proteomes" id="UP000470082"/>
    </source>
</evidence>
<dbReference type="Pfam" id="PF13350">
    <property type="entry name" value="Y_phosphatase3"/>
    <property type="match status" value="1"/>
</dbReference>
<dbReference type="PANTHER" id="PTHR31126">
    <property type="entry name" value="TYROSINE-PROTEIN PHOSPHATASE"/>
    <property type="match status" value="1"/>
</dbReference>
<evidence type="ECO:0000313" key="3">
    <source>
        <dbReference type="EMBL" id="MSS01603.1"/>
    </source>
</evidence>
<feature type="domain" description="Tyrosine specific protein phosphatases" evidence="2">
    <location>
        <begin position="117"/>
        <end position="152"/>
    </location>
</feature>
<name>A0A7X2N344_9FIRM</name>
<dbReference type="PROSITE" id="PS50056">
    <property type="entry name" value="TYR_PHOSPHATASE_2"/>
    <property type="match status" value="1"/>
</dbReference>
<evidence type="ECO:0000256" key="1">
    <source>
        <dbReference type="ARBA" id="ARBA00009580"/>
    </source>
</evidence>
<reference evidence="3 4" key="1">
    <citation type="submission" date="2019-08" db="EMBL/GenBank/DDBJ databases">
        <title>In-depth cultivation of the pig gut microbiome towards novel bacterial diversity and tailored functional studies.</title>
        <authorList>
            <person name="Wylensek D."/>
            <person name="Hitch T.C.A."/>
            <person name="Clavel T."/>
        </authorList>
    </citation>
    <scope>NUCLEOTIDE SEQUENCE [LARGE SCALE GENOMIC DNA]</scope>
    <source>
        <strain evidence="3 4">LKV-178-WT-2G</strain>
    </source>
</reference>
<gene>
    <name evidence="3" type="ORF">FYJ50_05765</name>
</gene>
<organism evidence="3 4">
    <name type="scientific">Floccifex porci</name>
    <dbReference type="NCBI Taxonomy" id="2606629"/>
    <lineage>
        <taxon>Bacteria</taxon>
        <taxon>Bacillati</taxon>
        <taxon>Bacillota</taxon>
        <taxon>Erysipelotrichia</taxon>
        <taxon>Erysipelotrichales</taxon>
        <taxon>Erysipelotrichaceae</taxon>
        <taxon>Floccifex</taxon>
    </lineage>
</organism>
<dbReference type="PROSITE" id="PS00383">
    <property type="entry name" value="TYR_PHOSPHATASE_1"/>
    <property type="match status" value="1"/>
</dbReference>
<sequence length="255" mass="30090">MNLSNFRDLHDVYPVIKKNLLFRSDAPLQFKKEDWDELYQLNIRTIIDFRSELEIKEDGYICDDRFVHYNWCCLMPETGIDDFYFPRLVTKASTKEEIIQLSSFIRNGYKVIPFQNKAFLNVFQLMEETDGAILFHCGSGKDRTGIFSALILTLFGCDLDTIYKDYLISNESVQKHLMPILYKSDYTKEVKETLYYVCSVHSELLESTFDAILNRYSSMDEYFEKEYNINKELLKRKYCINENATDSKINPDTTI</sequence>
<dbReference type="Proteomes" id="UP000470082">
    <property type="component" value="Unassembled WGS sequence"/>
</dbReference>